<gene>
    <name evidence="2" type="ORF">GCM10011395_32580</name>
</gene>
<name>A0ABQ1H6R8_9SPHN</name>
<dbReference type="InterPro" id="IPR032710">
    <property type="entry name" value="NTF2-like_dom_sf"/>
</dbReference>
<proteinExistence type="predicted"/>
<evidence type="ECO:0000313" key="2">
    <source>
        <dbReference type="EMBL" id="GGA59733.1"/>
    </source>
</evidence>
<comment type="caution">
    <text evidence="2">The sequence shown here is derived from an EMBL/GenBank/DDBJ whole genome shotgun (WGS) entry which is preliminary data.</text>
</comment>
<dbReference type="Pfam" id="PF12680">
    <property type="entry name" value="SnoaL_2"/>
    <property type="match status" value="1"/>
</dbReference>
<dbReference type="SUPFAM" id="SSF54427">
    <property type="entry name" value="NTF2-like"/>
    <property type="match status" value="1"/>
</dbReference>
<accession>A0ABQ1H6R8</accession>
<dbReference type="InterPro" id="IPR037401">
    <property type="entry name" value="SnoaL-like"/>
</dbReference>
<dbReference type="Proteomes" id="UP000618591">
    <property type="component" value="Unassembled WGS sequence"/>
</dbReference>
<dbReference type="RefSeq" id="WP_188449380.1">
    <property type="nucleotide sequence ID" value="NZ_BMDW01000026.1"/>
</dbReference>
<evidence type="ECO:0000313" key="3">
    <source>
        <dbReference type="Proteomes" id="UP000618591"/>
    </source>
</evidence>
<sequence>MAQPIMTGAVSHPLVQAIITYQQAMATGDFVAGRSVFRDDVIYVVPGTNLFSGTYRGPDAVMGYFGKLMGETGGSYAIDAMQWLVCGDKVLLETKNSATRAGTSLAWDEAILFVFVDGKKARIDLFQADQAAVDAFFAA</sequence>
<feature type="domain" description="SnoaL-like" evidence="1">
    <location>
        <begin position="21"/>
        <end position="122"/>
    </location>
</feature>
<reference evidence="3" key="1">
    <citation type="journal article" date="2019" name="Int. J. Syst. Evol. Microbiol.">
        <title>The Global Catalogue of Microorganisms (GCM) 10K type strain sequencing project: providing services to taxonomists for standard genome sequencing and annotation.</title>
        <authorList>
            <consortium name="The Broad Institute Genomics Platform"/>
            <consortium name="The Broad Institute Genome Sequencing Center for Infectious Disease"/>
            <person name="Wu L."/>
            <person name="Ma J."/>
        </authorList>
    </citation>
    <scope>NUCLEOTIDE SEQUENCE [LARGE SCALE GENOMIC DNA]</scope>
    <source>
        <strain evidence="3">CGMCC 1.10106</strain>
    </source>
</reference>
<organism evidence="2 3">
    <name type="scientific">Sphingomonas psychrolutea</name>
    <dbReference type="NCBI Taxonomy" id="1259676"/>
    <lineage>
        <taxon>Bacteria</taxon>
        <taxon>Pseudomonadati</taxon>
        <taxon>Pseudomonadota</taxon>
        <taxon>Alphaproteobacteria</taxon>
        <taxon>Sphingomonadales</taxon>
        <taxon>Sphingomonadaceae</taxon>
        <taxon>Sphingomonas</taxon>
    </lineage>
</organism>
<dbReference type="Gene3D" id="3.10.450.50">
    <property type="match status" value="1"/>
</dbReference>
<protein>
    <recommendedName>
        <fullName evidence="1">SnoaL-like domain-containing protein</fullName>
    </recommendedName>
</protein>
<keyword evidence="3" id="KW-1185">Reference proteome</keyword>
<evidence type="ECO:0000259" key="1">
    <source>
        <dbReference type="Pfam" id="PF12680"/>
    </source>
</evidence>
<dbReference type="EMBL" id="BMDW01000026">
    <property type="protein sequence ID" value="GGA59733.1"/>
    <property type="molecule type" value="Genomic_DNA"/>
</dbReference>